<feature type="domain" description="N-acetyltransferase" evidence="3">
    <location>
        <begin position="4"/>
        <end position="166"/>
    </location>
</feature>
<dbReference type="eggNOG" id="COG0456">
    <property type="taxonomic scope" value="Bacteria"/>
</dbReference>
<name>I1CYW7_9PSEU</name>
<dbReference type="PANTHER" id="PTHR43877">
    <property type="entry name" value="AMINOALKYLPHOSPHONATE N-ACETYLTRANSFERASE-RELATED-RELATED"/>
    <property type="match status" value="1"/>
</dbReference>
<gene>
    <name evidence="4" type="ORF">SacglDRAFT_00954</name>
</gene>
<keyword evidence="2" id="KW-0012">Acyltransferase</keyword>
<dbReference type="InterPro" id="IPR016181">
    <property type="entry name" value="Acyl_CoA_acyltransferase"/>
</dbReference>
<dbReference type="Gene3D" id="3.40.630.30">
    <property type="match status" value="1"/>
</dbReference>
<evidence type="ECO:0000256" key="1">
    <source>
        <dbReference type="ARBA" id="ARBA00022679"/>
    </source>
</evidence>
<sequence>MSDIIVRSARPEEFSAVGELTVEAYRVSGYLDHDEGPAYARSLRDAARRAEHGHLLVAVNGGDELLGTATVIEPGSPLAELCGETEAELRMVAVSPRARRRGVGETLTRAALELAAERGAKRMVLSSARMMTAAHRLYERLGFDRVPSRDWYTDGGLHLLAFTKDL</sequence>
<dbReference type="PANTHER" id="PTHR43877:SF2">
    <property type="entry name" value="AMINOALKYLPHOSPHONATE N-ACETYLTRANSFERASE-RELATED"/>
    <property type="match status" value="1"/>
</dbReference>
<dbReference type="Proteomes" id="UP000005087">
    <property type="component" value="Chromosome"/>
</dbReference>
<dbReference type="CDD" id="cd04301">
    <property type="entry name" value="NAT_SF"/>
    <property type="match status" value="1"/>
</dbReference>
<proteinExistence type="predicted"/>
<dbReference type="EMBL" id="CM001484">
    <property type="protein sequence ID" value="EIE97891.1"/>
    <property type="molecule type" value="Genomic_DNA"/>
</dbReference>
<dbReference type="InterPro" id="IPR050832">
    <property type="entry name" value="Bact_Acetyltransf"/>
</dbReference>
<protein>
    <submittedName>
        <fullName evidence="4">Acetyltransferase</fullName>
    </submittedName>
</protein>
<dbReference type="GO" id="GO:0016747">
    <property type="term" value="F:acyltransferase activity, transferring groups other than amino-acyl groups"/>
    <property type="evidence" value="ECO:0007669"/>
    <property type="project" value="InterPro"/>
</dbReference>
<dbReference type="STRING" id="928724.SacglDRAFT_00954"/>
<evidence type="ECO:0000313" key="5">
    <source>
        <dbReference type="Proteomes" id="UP000005087"/>
    </source>
</evidence>
<dbReference type="OrthoDB" id="273614at2"/>
<dbReference type="SUPFAM" id="SSF55729">
    <property type="entry name" value="Acyl-CoA N-acyltransferases (Nat)"/>
    <property type="match status" value="1"/>
</dbReference>
<accession>I1CYW7</accession>
<reference evidence="5" key="2">
    <citation type="submission" date="2012-01" db="EMBL/GenBank/DDBJ databases">
        <title>Noncontiguous Finished sequence of chromosome of Saccharomonospora glauca K62.</title>
        <authorList>
            <consortium name="US DOE Joint Genome Institute"/>
            <person name="Lucas S."/>
            <person name="Han J."/>
            <person name="Lapidus A."/>
            <person name="Cheng J.-F."/>
            <person name="Goodwin L."/>
            <person name="Pitluck S."/>
            <person name="Peters L."/>
            <person name="Mikhailova N."/>
            <person name="Held B."/>
            <person name="Detter J.C."/>
            <person name="Han C."/>
            <person name="Tapia R."/>
            <person name="Land M."/>
            <person name="Hauser L."/>
            <person name="Kyrpides N."/>
            <person name="Ivanova N."/>
            <person name="Pagani I."/>
            <person name="Brambilla E.-M."/>
            <person name="Klenk H.-P."/>
            <person name="Woyke T."/>
        </authorList>
    </citation>
    <scope>NUCLEOTIDE SEQUENCE [LARGE SCALE GENOMIC DNA]</scope>
    <source>
        <strain evidence="5">K62</strain>
    </source>
</reference>
<dbReference type="HOGENOM" id="CLU_102964_1_1_11"/>
<evidence type="ECO:0000259" key="3">
    <source>
        <dbReference type="PROSITE" id="PS51186"/>
    </source>
</evidence>
<dbReference type="RefSeq" id="WP_005462154.1">
    <property type="nucleotide sequence ID" value="NZ_CM001484.1"/>
</dbReference>
<keyword evidence="5" id="KW-1185">Reference proteome</keyword>
<keyword evidence="1 4" id="KW-0808">Transferase</keyword>
<dbReference type="InterPro" id="IPR000182">
    <property type="entry name" value="GNAT_dom"/>
</dbReference>
<reference evidence="4 5" key="1">
    <citation type="submission" date="2011-09" db="EMBL/GenBank/DDBJ databases">
        <authorList>
            <consortium name="US DOE Joint Genome Institute (JGI-PGF)"/>
            <person name="Lucas S."/>
            <person name="Han J."/>
            <person name="Lapidus A."/>
            <person name="Cheng J.-F."/>
            <person name="Goodwin L."/>
            <person name="Pitluck S."/>
            <person name="Peters L."/>
            <person name="Land M.L."/>
            <person name="Hauser L."/>
            <person name="Brambilla E."/>
            <person name="Klenk H.-P."/>
            <person name="Woyke T.J."/>
        </authorList>
    </citation>
    <scope>NUCLEOTIDE SEQUENCE [LARGE SCALE GENOMIC DNA]</scope>
    <source>
        <strain evidence="4 5">K62</strain>
    </source>
</reference>
<dbReference type="AlphaFoldDB" id="I1CYW7"/>
<evidence type="ECO:0000256" key="2">
    <source>
        <dbReference type="ARBA" id="ARBA00023315"/>
    </source>
</evidence>
<evidence type="ECO:0000313" key="4">
    <source>
        <dbReference type="EMBL" id="EIE97891.1"/>
    </source>
</evidence>
<dbReference type="Pfam" id="PF00583">
    <property type="entry name" value="Acetyltransf_1"/>
    <property type="match status" value="1"/>
</dbReference>
<dbReference type="PROSITE" id="PS51186">
    <property type="entry name" value="GNAT"/>
    <property type="match status" value="1"/>
</dbReference>
<organism evidence="4 5">
    <name type="scientific">Saccharomonospora glauca K62</name>
    <dbReference type="NCBI Taxonomy" id="928724"/>
    <lineage>
        <taxon>Bacteria</taxon>
        <taxon>Bacillati</taxon>
        <taxon>Actinomycetota</taxon>
        <taxon>Actinomycetes</taxon>
        <taxon>Pseudonocardiales</taxon>
        <taxon>Pseudonocardiaceae</taxon>
        <taxon>Saccharomonospora</taxon>
    </lineage>
</organism>